<dbReference type="SFLD" id="SFLDS00003">
    <property type="entry name" value="Haloacid_Dehalogenase"/>
    <property type="match status" value="1"/>
</dbReference>
<dbReference type="InterPro" id="IPR023214">
    <property type="entry name" value="HAD_sf"/>
</dbReference>
<dbReference type="NCBIfam" id="TIGR01549">
    <property type="entry name" value="HAD-SF-IA-v1"/>
    <property type="match status" value="1"/>
</dbReference>
<dbReference type="EMBL" id="CP001684">
    <property type="protein sequence ID" value="ACV23106.1"/>
    <property type="molecule type" value="Genomic_DNA"/>
</dbReference>
<dbReference type="eggNOG" id="COG0546">
    <property type="taxonomic scope" value="Bacteria"/>
</dbReference>
<dbReference type="RefSeq" id="WP_012799206.1">
    <property type="nucleotide sequence ID" value="NC_013165.1"/>
</dbReference>
<gene>
    <name evidence="1" type="ordered locus">Shel_20950</name>
</gene>
<accession>C7N871</accession>
<dbReference type="PANTHER" id="PTHR43434">
    <property type="entry name" value="PHOSPHOGLYCOLATE PHOSPHATASE"/>
    <property type="match status" value="1"/>
</dbReference>
<dbReference type="GO" id="GO:0006281">
    <property type="term" value="P:DNA repair"/>
    <property type="evidence" value="ECO:0007669"/>
    <property type="project" value="TreeGrafter"/>
</dbReference>
<dbReference type="InterPro" id="IPR023198">
    <property type="entry name" value="PGP-like_dom2"/>
</dbReference>
<name>C7N871_SLAHD</name>
<proteinExistence type="predicted"/>
<dbReference type="InterPro" id="IPR006439">
    <property type="entry name" value="HAD-SF_hydro_IA"/>
</dbReference>
<dbReference type="KEGG" id="shi:Shel_20950"/>
<reference evidence="1 2" key="1">
    <citation type="journal article" date="2009" name="Stand. Genomic Sci.">
        <title>Complete genome sequence of Slackia heliotrinireducens type strain (RHS 1).</title>
        <authorList>
            <person name="Pukall R."/>
            <person name="Lapidus A."/>
            <person name="Nolan M."/>
            <person name="Copeland A."/>
            <person name="Glavina Del Rio T."/>
            <person name="Lucas S."/>
            <person name="Chen F."/>
            <person name="Tice H."/>
            <person name="Cheng J.F."/>
            <person name="Chertkov O."/>
            <person name="Bruce D."/>
            <person name="Goodwin L."/>
            <person name="Kuske C."/>
            <person name="Brettin T."/>
            <person name="Detter J.C."/>
            <person name="Han C."/>
            <person name="Pitluck S."/>
            <person name="Pati A."/>
            <person name="Mavrommatis K."/>
            <person name="Ivanova N."/>
            <person name="Ovchinnikova G."/>
            <person name="Chen A."/>
            <person name="Palaniappan K."/>
            <person name="Schneider S."/>
            <person name="Rohde M."/>
            <person name="Chain P."/>
            <person name="D'haeseleer P."/>
            <person name="Goker M."/>
            <person name="Bristow J."/>
            <person name="Eisen J.A."/>
            <person name="Markowitz V."/>
            <person name="Kyrpides N.C."/>
            <person name="Klenk H.P."/>
            <person name="Hugenholtz P."/>
        </authorList>
    </citation>
    <scope>NUCLEOTIDE SEQUENCE [LARGE SCALE GENOMIC DNA]</scope>
    <source>
        <strain evidence="2">ATCC 29202 / DSM 20476 / NCTC 11029 / RHS 1</strain>
    </source>
</reference>
<protein>
    <submittedName>
        <fullName evidence="1">Haloacid dehalogenase superfamily enzyme, subfamily IA</fullName>
    </submittedName>
</protein>
<dbReference type="SUPFAM" id="SSF56784">
    <property type="entry name" value="HAD-like"/>
    <property type="match status" value="1"/>
</dbReference>
<evidence type="ECO:0000313" key="1">
    <source>
        <dbReference type="EMBL" id="ACV23106.1"/>
    </source>
</evidence>
<dbReference type="PANTHER" id="PTHR43434:SF1">
    <property type="entry name" value="PHOSPHOGLYCOLATE PHOSPHATASE"/>
    <property type="match status" value="1"/>
</dbReference>
<dbReference type="InterPro" id="IPR036412">
    <property type="entry name" value="HAD-like_sf"/>
</dbReference>
<dbReference type="InterPro" id="IPR041492">
    <property type="entry name" value="HAD_2"/>
</dbReference>
<dbReference type="AlphaFoldDB" id="C7N871"/>
<dbReference type="HOGENOM" id="CLU_045011_19_2_11"/>
<dbReference type="GO" id="GO:0008967">
    <property type="term" value="F:phosphoglycolate phosphatase activity"/>
    <property type="evidence" value="ECO:0007669"/>
    <property type="project" value="TreeGrafter"/>
</dbReference>
<dbReference type="Gene3D" id="1.10.150.240">
    <property type="entry name" value="Putative phosphatase, domain 2"/>
    <property type="match status" value="1"/>
</dbReference>
<evidence type="ECO:0000313" key="2">
    <source>
        <dbReference type="Proteomes" id="UP000002026"/>
    </source>
</evidence>
<dbReference type="Gene3D" id="3.40.50.1000">
    <property type="entry name" value="HAD superfamily/HAD-like"/>
    <property type="match status" value="1"/>
</dbReference>
<dbReference type="GO" id="GO:0005829">
    <property type="term" value="C:cytosol"/>
    <property type="evidence" value="ECO:0007669"/>
    <property type="project" value="TreeGrafter"/>
</dbReference>
<dbReference type="InterPro" id="IPR050155">
    <property type="entry name" value="HAD-like_hydrolase_sf"/>
</dbReference>
<dbReference type="Pfam" id="PF13419">
    <property type="entry name" value="HAD_2"/>
    <property type="match status" value="1"/>
</dbReference>
<sequence>MPKRTIDAFVFDLDGTLLHTLPDLIAVTNESLRHFGMPEHDDAAIQSFAANGAVALMLQAVPNNCSPELAQEALAYWKATALDHGALLSRPFPGVVETLGRLHEAGKQLGVLSNKFQAGVDDQLAHNLPDLFDVALGDGSVPRKPDPTGMLETARRLGVAPERMAYVGDSVGDMQAAVRAGALAVGVTWGYHPVEQIKAAGADMLLDTPEQLLTLI</sequence>
<dbReference type="SFLD" id="SFLDG01129">
    <property type="entry name" value="C1.5:_HAD__Beta-PGM__Phosphata"/>
    <property type="match status" value="1"/>
</dbReference>
<keyword evidence="2" id="KW-1185">Reference proteome</keyword>
<organism evidence="1 2">
    <name type="scientific">Slackia heliotrinireducens (strain ATCC 29202 / DSM 20476 / NCTC 11029 / RHS 1)</name>
    <name type="common">Peptococcus heliotrinreducens</name>
    <dbReference type="NCBI Taxonomy" id="471855"/>
    <lineage>
        <taxon>Bacteria</taxon>
        <taxon>Bacillati</taxon>
        <taxon>Actinomycetota</taxon>
        <taxon>Coriobacteriia</taxon>
        <taxon>Eggerthellales</taxon>
        <taxon>Eggerthellaceae</taxon>
        <taxon>Slackia</taxon>
    </lineage>
</organism>
<dbReference type="STRING" id="471855.Shel_20950"/>
<dbReference type="Proteomes" id="UP000002026">
    <property type="component" value="Chromosome"/>
</dbReference>